<proteinExistence type="predicted"/>
<sequence length="74" mass="7467">MTLHPRSNALKLVCPECGEPARDRPPTDLMPDIGARPAESHTDASPLCPVTGPHGSAPATAVPAASADTAGGTR</sequence>
<comment type="caution">
    <text evidence="2">The sequence shown here is derived from an EMBL/GenBank/DDBJ whole genome shotgun (WGS) entry which is preliminary data.</text>
</comment>
<dbReference type="EMBL" id="BMQC01000027">
    <property type="protein sequence ID" value="GGK43721.1"/>
    <property type="molecule type" value="Genomic_DNA"/>
</dbReference>
<feature type="compositionally biased region" description="Low complexity" evidence="1">
    <location>
        <begin position="56"/>
        <end position="74"/>
    </location>
</feature>
<accession>A0A8J3BV19</accession>
<dbReference type="AlphaFoldDB" id="A0A8J3BV19"/>
<feature type="region of interest" description="Disordered" evidence="1">
    <location>
        <begin position="16"/>
        <end position="74"/>
    </location>
</feature>
<evidence type="ECO:0000313" key="2">
    <source>
        <dbReference type="EMBL" id="GGK43721.1"/>
    </source>
</evidence>
<keyword evidence="3" id="KW-1185">Reference proteome</keyword>
<reference evidence="2" key="1">
    <citation type="journal article" date="2014" name="Int. J. Syst. Evol. Microbiol.">
        <title>Complete genome sequence of Corynebacterium casei LMG S-19264T (=DSM 44701T), isolated from a smear-ripened cheese.</title>
        <authorList>
            <consortium name="US DOE Joint Genome Institute (JGI-PGF)"/>
            <person name="Walter F."/>
            <person name="Albersmeier A."/>
            <person name="Kalinowski J."/>
            <person name="Ruckert C."/>
        </authorList>
    </citation>
    <scope>NUCLEOTIDE SEQUENCE</scope>
    <source>
        <strain evidence="2">JCM 3091</strain>
    </source>
</reference>
<evidence type="ECO:0000313" key="3">
    <source>
        <dbReference type="Proteomes" id="UP000662200"/>
    </source>
</evidence>
<evidence type="ECO:0000256" key="1">
    <source>
        <dbReference type="SAM" id="MobiDB-lite"/>
    </source>
</evidence>
<organism evidence="2 3">
    <name type="scientific">Pilimelia terevasa</name>
    <dbReference type="NCBI Taxonomy" id="53372"/>
    <lineage>
        <taxon>Bacteria</taxon>
        <taxon>Bacillati</taxon>
        <taxon>Actinomycetota</taxon>
        <taxon>Actinomycetes</taxon>
        <taxon>Micromonosporales</taxon>
        <taxon>Micromonosporaceae</taxon>
        <taxon>Pilimelia</taxon>
    </lineage>
</organism>
<gene>
    <name evidence="2" type="ORF">GCM10010124_40610</name>
</gene>
<name>A0A8J3BV19_9ACTN</name>
<protein>
    <submittedName>
        <fullName evidence="2">Uncharacterized protein</fullName>
    </submittedName>
</protein>
<dbReference type="Proteomes" id="UP000662200">
    <property type="component" value="Unassembled WGS sequence"/>
</dbReference>
<reference evidence="2" key="2">
    <citation type="submission" date="2020-09" db="EMBL/GenBank/DDBJ databases">
        <authorList>
            <person name="Sun Q."/>
            <person name="Ohkuma M."/>
        </authorList>
    </citation>
    <scope>NUCLEOTIDE SEQUENCE</scope>
    <source>
        <strain evidence="2">JCM 3091</strain>
    </source>
</reference>